<proteinExistence type="predicted"/>
<comment type="caution">
    <text evidence="2">The sequence shown here is derived from an EMBL/GenBank/DDBJ whole genome shotgun (WGS) entry which is preliminary data.</text>
</comment>
<reference evidence="3" key="2">
    <citation type="submission" date="2015-04" db="EMBL/GenBank/DDBJ databases">
        <title>Draft Genome Sequences of Eight Spore-Forming Food Isolates of Bacillus cereus Genome sequencing.</title>
        <authorList>
            <person name="Krawcyk A.O."/>
            <person name="de Jong A."/>
            <person name="Eijlander R.T."/>
            <person name="Berendsen E.M."/>
            <person name="Holsappel S."/>
            <person name="Wells-Bennik M."/>
            <person name="Kuipers O.P."/>
        </authorList>
    </citation>
    <scope>NUCLEOTIDE SEQUENCE [LARGE SCALE GENOMIC DNA]</scope>
    <source>
        <strain evidence="3">B4147</strain>
    </source>
</reference>
<reference evidence="2 3" key="1">
    <citation type="journal article" date="2015" name="Genome Announc.">
        <title>Next-Generation Whole-Genome Sequencing of Eight Strains of Bacillus cereus, Isolated from Food.</title>
        <authorList>
            <person name="Krawczyk A.O."/>
            <person name="de Jong A."/>
            <person name="Eijlander R.T."/>
            <person name="Berendsen E.M."/>
            <person name="Holsappel S."/>
            <person name="Wells-Bennik M.H."/>
            <person name="Kuipers O.P."/>
        </authorList>
    </citation>
    <scope>NUCLEOTIDE SEQUENCE [LARGE SCALE GENOMIC DNA]</scope>
    <source>
        <strain evidence="2 3">B4147</strain>
    </source>
</reference>
<feature type="transmembrane region" description="Helical" evidence="1">
    <location>
        <begin position="6"/>
        <end position="24"/>
    </location>
</feature>
<evidence type="ECO:0000313" key="2">
    <source>
        <dbReference type="EMBL" id="KLA00639.1"/>
    </source>
</evidence>
<gene>
    <name evidence="2" type="ORF">B4147_0684</name>
</gene>
<dbReference type="PATRIC" id="fig|1396.433.peg.1127"/>
<organism evidence="2 3">
    <name type="scientific">Bacillus wiedmannii</name>
    <dbReference type="NCBI Taxonomy" id="1890302"/>
    <lineage>
        <taxon>Bacteria</taxon>
        <taxon>Bacillati</taxon>
        <taxon>Bacillota</taxon>
        <taxon>Bacilli</taxon>
        <taxon>Bacillales</taxon>
        <taxon>Bacillaceae</taxon>
        <taxon>Bacillus</taxon>
        <taxon>Bacillus cereus group</taxon>
    </lineage>
</organism>
<protein>
    <submittedName>
        <fullName evidence="2">Uncharacterized protein</fullName>
    </submittedName>
</protein>
<name>A0A0G8CLF4_9BACI</name>
<keyword evidence="1" id="KW-0472">Membrane</keyword>
<accession>A0A0G8CLF4</accession>
<dbReference type="EMBL" id="LCYN01000002">
    <property type="protein sequence ID" value="KLA00639.1"/>
    <property type="molecule type" value="Genomic_DNA"/>
</dbReference>
<evidence type="ECO:0000256" key="1">
    <source>
        <dbReference type="SAM" id="Phobius"/>
    </source>
</evidence>
<dbReference type="AlphaFoldDB" id="A0A0G8CLF4"/>
<dbReference type="Proteomes" id="UP000035350">
    <property type="component" value="Unassembled WGS sequence"/>
</dbReference>
<keyword evidence="1" id="KW-0812">Transmembrane</keyword>
<keyword evidence="1" id="KW-1133">Transmembrane helix</keyword>
<evidence type="ECO:0000313" key="3">
    <source>
        <dbReference type="Proteomes" id="UP000035350"/>
    </source>
</evidence>
<sequence length="49" mass="5763">MLYVGSGESIFLVWIDLFFILLVYRELNDQGFNIEENENLGRGYEIQFG</sequence>